<feature type="domain" description="CcmS related" evidence="1">
    <location>
        <begin position="16"/>
        <end position="145"/>
    </location>
</feature>
<proteinExistence type="predicted"/>
<accession>A0A9P5ZEY3</accession>
<dbReference type="OrthoDB" id="3171339at2759"/>
<dbReference type="Pfam" id="PF26617">
    <property type="entry name" value="CcmS-like"/>
    <property type="match status" value="1"/>
</dbReference>
<comment type="caution">
    <text evidence="2">The sequence shown here is derived from an EMBL/GenBank/DDBJ whole genome shotgun (WGS) entry which is preliminary data.</text>
</comment>
<evidence type="ECO:0000313" key="3">
    <source>
        <dbReference type="Proteomes" id="UP000807469"/>
    </source>
</evidence>
<organism evidence="2 3">
    <name type="scientific">Pholiota conissans</name>
    <dbReference type="NCBI Taxonomy" id="109636"/>
    <lineage>
        <taxon>Eukaryota</taxon>
        <taxon>Fungi</taxon>
        <taxon>Dikarya</taxon>
        <taxon>Basidiomycota</taxon>
        <taxon>Agaricomycotina</taxon>
        <taxon>Agaricomycetes</taxon>
        <taxon>Agaricomycetidae</taxon>
        <taxon>Agaricales</taxon>
        <taxon>Agaricineae</taxon>
        <taxon>Strophariaceae</taxon>
        <taxon>Pholiota</taxon>
    </lineage>
</organism>
<dbReference type="InterPro" id="IPR058258">
    <property type="entry name" value="CcmS-like"/>
</dbReference>
<dbReference type="EMBL" id="MU155136">
    <property type="protein sequence ID" value="KAF9485430.1"/>
    <property type="molecule type" value="Genomic_DNA"/>
</dbReference>
<dbReference type="Proteomes" id="UP000807469">
    <property type="component" value="Unassembled WGS sequence"/>
</dbReference>
<dbReference type="AlphaFoldDB" id="A0A9P5ZEY3"/>
<gene>
    <name evidence="2" type="ORF">BDN70DRAFT_765317</name>
</gene>
<feature type="non-terminal residue" evidence="2">
    <location>
        <position position="200"/>
    </location>
</feature>
<evidence type="ECO:0000313" key="2">
    <source>
        <dbReference type="EMBL" id="KAF9485430.1"/>
    </source>
</evidence>
<protein>
    <recommendedName>
        <fullName evidence="1">CcmS related domain-containing protein</fullName>
    </recommendedName>
</protein>
<reference evidence="2" key="1">
    <citation type="submission" date="2020-11" db="EMBL/GenBank/DDBJ databases">
        <authorList>
            <consortium name="DOE Joint Genome Institute"/>
            <person name="Ahrendt S."/>
            <person name="Riley R."/>
            <person name="Andreopoulos W."/>
            <person name="Labutti K."/>
            <person name="Pangilinan J."/>
            <person name="Ruiz-Duenas F.J."/>
            <person name="Barrasa J.M."/>
            <person name="Sanchez-Garcia M."/>
            <person name="Camarero S."/>
            <person name="Miyauchi S."/>
            <person name="Serrano A."/>
            <person name="Linde D."/>
            <person name="Babiker R."/>
            <person name="Drula E."/>
            <person name="Ayuso-Fernandez I."/>
            <person name="Pacheco R."/>
            <person name="Padilla G."/>
            <person name="Ferreira P."/>
            <person name="Barriuso J."/>
            <person name="Kellner H."/>
            <person name="Castanera R."/>
            <person name="Alfaro M."/>
            <person name="Ramirez L."/>
            <person name="Pisabarro A.G."/>
            <person name="Kuo A."/>
            <person name="Tritt A."/>
            <person name="Lipzen A."/>
            <person name="He G."/>
            <person name="Yan M."/>
            <person name="Ng V."/>
            <person name="Cullen D."/>
            <person name="Martin F."/>
            <person name="Rosso M.-N."/>
            <person name="Henrissat B."/>
            <person name="Hibbett D."/>
            <person name="Martinez A.T."/>
            <person name="Grigoriev I.V."/>
        </authorList>
    </citation>
    <scope>NUCLEOTIDE SEQUENCE</scope>
    <source>
        <strain evidence="2">CIRM-BRFM 674</strain>
    </source>
</reference>
<name>A0A9P5ZEY3_9AGAR</name>
<sequence>SNVHFVESRGAAFTFVSNAFFGNSRFARERIHWMFPANKDDRVASMLAWVQKMSFNLATYGLTKFLETRERGALFVNVVFRMQQHPKEPAFDWLTFNQLQGTMDKTLQESTAFYDPARLVTVFVYLPSQSGNSVAIWRRKVNVPDSARLKYRAEINAVMKNLRTAKDYVVMVDEYVYFMRCTMRCPLQKAQKKRKWWKFF</sequence>
<keyword evidence="3" id="KW-1185">Reference proteome</keyword>
<feature type="non-terminal residue" evidence="2">
    <location>
        <position position="1"/>
    </location>
</feature>
<evidence type="ECO:0000259" key="1">
    <source>
        <dbReference type="Pfam" id="PF26617"/>
    </source>
</evidence>